<dbReference type="PROSITE" id="PS50112">
    <property type="entry name" value="PAS"/>
    <property type="match status" value="2"/>
</dbReference>
<organism evidence="7 8">
    <name type="scientific">Haloarcula saliterrae</name>
    <dbReference type="NCBI Taxonomy" id="2950534"/>
    <lineage>
        <taxon>Archaea</taxon>
        <taxon>Methanobacteriati</taxon>
        <taxon>Methanobacteriota</taxon>
        <taxon>Stenosarchaea group</taxon>
        <taxon>Halobacteria</taxon>
        <taxon>Halobacteriales</taxon>
        <taxon>Haloarculaceae</taxon>
        <taxon>Haloarcula</taxon>
    </lineage>
</organism>
<dbReference type="NCBIfam" id="TIGR00229">
    <property type="entry name" value="sensory_box"/>
    <property type="match status" value="2"/>
</dbReference>
<name>A0ABU2FIK5_9EURY</name>
<dbReference type="Gene3D" id="3.30.450.20">
    <property type="entry name" value="PAS domain"/>
    <property type="match status" value="2"/>
</dbReference>
<dbReference type="InterPro" id="IPR029016">
    <property type="entry name" value="GAF-like_dom_sf"/>
</dbReference>
<dbReference type="InterPro" id="IPR035965">
    <property type="entry name" value="PAS-like_dom_sf"/>
</dbReference>
<reference evidence="7 8" key="1">
    <citation type="submission" date="2022-06" db="EMBL/GenBank/DDBJ databases">
        <title>Haloarcula sp. a new haloarchaeum isolate from saline soil.</title>
        <authorList>
            <person name="Strakova D."/>
            <person name="Galisteo C."/>
            <person name="Sanchez-Porro C."/>
            <person name="Ventosa A."/>
        </authorList>
    </citation>
    <scope>NUCLEOTIDE SEQUENCE [LARGE SCALE GENOMIC DNA]</scope>
    <source>
        <strain evidence="7 8">S1CR25-12</strain>
    </source>
</reference>
<dbReference type="SMART" id="SM00065">
    <property type="entry name" value="GAF"/>
    <property type="match status" value="1"/>
</dbReference>
<feature type="domain" description="Histidine kinase" evidence="4">
    <location>
        <begin position="432"/>
        <end position="632"/>
    </location>
</feature>
<feature type="domain" description="PAS" evidence="5">
    <location>
        <begin position="300"/>
        <end position="373"/>
    </location>
</feature>
<dbReference type="PRINTS" id="PR00344">
    <property type="entry name" value="BCTRLSENSOR"/>
</dbReference>
<dbReference type="Gene3D" id="3.30.450.40">
    <property type="match status" value="1"/>
</dbReference>
<dbReference type="SUPFAM" id="SSF55785">
    <property type="entry name" value="PYP-like sensor domain (PAS domain)"/>
    <property type="match status" value="2"/>
</dbReference>
<dbReference type="SUPFAM" id="SSF55874">
    <property type="entry name" value="ATPase domain of HSP90 chaperone/DNA topoisomerase II/histidine kinase"/>
    <property type="match status" value="1"/>
</dbReference>
<dbReference type="CDD" id="cd00130">
    <property type="entry name" value="PAS"/>
    <property type="match status" value="2"/>
</dbReference>
<evidence type="ECO:0000259" key="6">
    <source>
        <dbReference type="PROSITE" id="PS50113"/>
    </source>
</evidence>
<evidence type="ECO:0000313" key="8">
    <source>
        <dbReference type="Proteomes" id="UP001259659"/>
    </source>
</evidence>
<dbReference type="RefSeq" id="WP_310921564.1">
    <property type="nucleotide sequence ID" value="NZ_JAMQON010000007.1"/>
</dbReference>
<dbReference type="SMART" id="SM00086">
    <property type="entry name" value="PAC"/>
    <property type="match status" value="2"/>
</dbReference>
<dbReference type="Pfam" id="PF13185">
    <property type="entry name" value="GAF_2"/>
    <property type="match status" value="1"/>
</dbReference>
<evidence type="ECO:0000256" key="2">
    <source>
        <dbReference type="ARBA" id="ARBA00022643"/>
    </source>
</evidence>
<keyword evidence="2" id="KW-0288">FMN</keyword>
<evidence type="ECO:0000256" key="1">
    <source>
        <dbReference type="ARBA" id="ARBA00022630"/>
    </source>
</evidence>
<evidence type="ECO:0000256" key="3">
    <source>
        <dbReference type="ARBA" id="ARBA00022991"/>
    </source>
</evidence>
<evidence type="ECO:0000259" key="5">
    <source>
        <dbReference type="PROSITE" id="PS50112"/>
    </source>
</evidence>
<dbReference type="Proteomes" id="UP001259659">
    <property type="component" value="Unassembled WGS sequence"/>
</dbReference>
<dbReference type="PROSITE" id="PS50109">
    <property type="entry name" value="HIS_KIN"/>
    <property type="match status" value="1"/>
</dbReference>
<dbReference type="Pfam" id="PF02518">
    <property type="entry name" value="HATPase_c"/>
    <property type="match status" value="1"/>
</dbReference>
<dbReference type="PROSITE" id="PS50113">
    <property type="entry name" value="PAC"/>
    <property type="match status" value="2"/>
</dbReference>
<sequence>MTGADSSADYRERVYEAFADRSRPFPTAVEAALTAGTGRLGAGIGFLTRIEDGTQYIEHAVGGHADIQPGEQCPLDEAYCRRTVQLEGHLSVQDARVSPDVPERAYEAFGLGSYIGCKIVAGDAVYGTVCFADEDPRERPFSEAEQLFVELVARLAGRAIERREYEREQAERTAQLRAEKSRFEGIARNSFDVIYRIDTAGQFTYVSEAVERALGYGPAALVGDNFATHISDATTPDALDAFGRLLDGQTVQQLELTFLHRDGREVPMEINATPITNGGSVTAIQGVARDITERKERESEIRLRTRAMDAAEVPITMADATEPDNPIVYVNDAFETVTGYSEAQILGHNCRMLQGPGTDPEGVAVLREGIETNQPATTRILNYRRDGTPFWNRITVTPIEDETGTVTHYLGFQQDVTEQQRITRLVELLNRVLRHNLRNELTVIEGYTDFIHDPPEGIDVQAKIRRPLRRLVSLSERARELEKLAKRAHQPVRLDPSTVLTAVADRHREEFPAATVEVAVDTGRDICAGTELETAIGELVTNAITHDTDGDTTVSLSARDDGDWVVVTVSDDGPGIPQMEVAVVEAGQETPLEHGKGLGLWLVNWVVTQYGGSFQLASEEGTVATLRLPAVGEGQSLADAARRPTALLR</sequence>
<dbReference type="InterPro" id="IPR000700">
    <property type="entry name" value="PAS-assoc_C"/>
</dbReference>
<dbReference type="SMART" id="SM00387">
    <property type="entry name" value="HATPase_c"/>
    <property type="match status" value="1"/>
</dbReference>
<feature type="domain" description="PAC" evidence="6">
    <location>
        <begin position="374"/>
        <end position="428"/>
    </location>
</feature>
<feature type="domain" description="PAS" evidence="5">
    <location>
        <begin position="179"/>
        <end position="237"/>
    </location>
</feature>
<protein>
    <submittedName>
        <fullName evidence="7">PAS domain S-box protein</fullName>
    </submittedName>
</protein>
<dbReference type="InterPro" id="IPR005467">
    <property type="entry name" value="His_kinase_dom"/>
</dbReference>
<proteinExistence type="predicted"/>
<dbReference type="InterPro" id="IPR000014">
    <property type="entry name" value="PAS"/>
</dbReference>
<dbReference type="CDD" id="cd00075">
    <property type="entry name" value="HATPase"/>
    <property type="match status" value="1"/>
</dbReference>
<feature type="domain" description="PAC" evidence="6">
    <location>
        <begin position="252"/>
        <end position="303"/>
    </location>
</feature>
<dbReference type="InterPro" id="IPR003018">
    <property type="entry name" value="GAF"/>
</dbReference>
<dbReference type="InterPro" id="IPR003594">
    <property type="entry name" value="HATPase_dom"/>
</dbReference>
<dbReference type="PANTHER" id="PTHR47429:SF2">
    <property type="entry name" value="PROTEIN TWIN LOV 1"/>
    <property type="match status" value="1"/>
</dbReference>
<evidence type="ECO:0000259" key="4">
    <source>
        <dbReference type="PROSITE" id="PS50109"/>
    </source>
</evidence>
<gene>
    <name evidence="7" type="ORF">NDI56_19820</name>
</gene>
<dbReference type="InterPro" id="IPR004358">
    <property type="entry name" value="Sig_transdc_His_kin-like_C"/>
</dbReference>
<dbReference type="InterPro" id="IPR036890">
    <property type="entry name" value="HATPase_C_sf"/>
</dbReference>
<dbReference type="SUPFAM" id="SSF55781">
    <property type="entry name" value="GAF domain-like"/>
    <property type="match status" value="1"/>
</dbReference>
<keyword evidence="3" id="KW-0157">Chromophore</keyword>
<keyword evidence="1" id="KW-0285">Flavoprotein</keyword>
<keyword evidence="8" id="KW-1185">Reference proteome</keyword>
<dbReference type="InterPro" id="IPR001610">
    <property type="entry name" value="PAC"/>
</dbReference>
<dbReference type="Pfam" id="PF13426">
    <property type="entry name" value="PAS_9"/>
    <property type="match status" value="2"/>
</dbReference>
<dbReference type="PANTHER" id="PTHR47429">
    <property type="entry name" value="PROTEIN TWIN LOV 1"/>
    <property type="match status" value="1"/>
</dbReference>
<dbReference type="Gene3D" id="3.30.565.10">
    <property type="entry name" value="Histidine kinase-like ATPase, C-terminal domain"/>
    <property type="match status" value="1"/>
</dbReference>
<comment type="caution">
    <text evidence="7">The sequence shown here is derived from an EMBL/GenBank/DDBJ whole genome shotgun (WGS) entry which is preliminary data.</text>
</comment>
<dbReference type="EMBL" id="JAMQON010000007">
    <property type="protein sequence ID" value="MDS0261655.1"/>
    <property type="molecule type" value="Genomic_DNA"/>
</dbReference>
<accession>A0ABU2FIK5</accession>
<evidence type="ECO:0000313" key="7">
    <source>
        <dbReference type="EMBL" id="MDS0261655.1"/>
    </source>
</evidence>
<dbReference type="SMART" id="SM00091">
    <property type="entry name" value="PAS"/>
    <property type="match status" value="2"/>
</dbReference>